<evidence type="ECO:0000313" key="5">
    <source>
        <dbReference type="Proteomes" id="UP000199504"/>
    </source>
</evidence>
<reference evidence="5" key="1">
    <citation type="submission" date="2016-06" db="EMBL/GenBank/DDBJ databases">
        <authorList>
            <person name="Varghese N."/>
            <person name="Submissions Spin"/>
        </authorList>
    </citation>
    <scope>NUCLEOTIDE SEQUENCE [LARGE SCALE GENOMIC DNA]</scope>
    <source>
        <strain evidence="5">DSM 44830</strain>
    </source>
</reference>
<dbReference type="InterPro" id="IPR037143">
    <property type="entry name" value="4-PPantetheinyl_Trfase_dom_sf"/>
</dbReference>
<proteinExistence type="inferred from homology"/>
<keyword evidence="5" id="KW-1185">Reference proteome</keyword>
<dbReference type="GO" id="GO:0019878">
    <property type="term" value="P:lysine biosynthetic process via aminoadipic acid"/>
    <property type="evidence" value="ECO:0007669"/>
    <property type="project" value="TreeGrafter"/>
</dbReference>
<dbReference type="Gene3D" id="3.90.470.20">
    <property type="entry name" value="4'-phosphopantetheinyl transferase domain"/>
    <property type="match status" value="1"/>
</dbReference>
<dbReference type="GO" id="GO:0008897">
    <property type="term" value="F:holo-[acyl-carrier-protein] synthase activity"/>
    <property type="evidence" value="ECO:0007669"/>
    <property type="project" value="InterPro"/>
</dbReference>
<dbReference type="OrthoDB" id="190168at2"/>
<dbReference type="Pfam" id="PF01648">
    <property type="entry name" value="ACPS"/>
    <property type="match status" value="1"/>
</dbReference>
<accession>A0A1C4WXJ7</accession>
<dbReference type="AlphaFoldDB" id="A0A1C4WXJ7"/>
<protein>
    <submittedName>
        <fullName evidence="4">4'-phosphopantetheinyl transferase</fullName>
    </submittedName>
</protein>
<dbReference type="GO" id="GO:0005829">
    <property type="term" value="C:cytosol"/>
    <property type="evidence" value="ECO:0007669"/>
    <property type="project" value="TreeGrafter"/>
</dbReference>
<dbReference type="Proteomes" id="UP000199504">
    <property type="component" value="Unassembled WGS sequence"/>
</dbReference>
<dbReference type="PANTHER" id="PTHR12215:SF10">
    <property type="entry name" value="L-AMINOADIPATE-SEMIALDEHYDE DEHYDROGENASE-PHOSPHOPANTETHEINYL TRANSFERASE"/>
    <property type="match status" value="1"/>
</dbReference>
<dbReference type="RefSeq" id="WP_091606352.1">
    <property type="nucleotide sequence ID" value="NZ_FMCX01000002.1"/>
</dbReference>
<dbReference type="GO" id="GO:0000287">
    <property type="term" value="F:magnesium ion binding"/>
    <property type="evidence" value="ECO:0007669"/>
    <property type="project" value="InterPro"/>
</dbReference>
<sequence length="253" mass="26258">MRDTVRLWVLSATAGRRELARCVAVLDPAERARAAALGSPSLRDRFTVAHGALRLLVGRAVGVAPGDLTWTRGRHGKPTLTGPGAGPHTSLSYSGGLVAVAVSAGRAIGVDIQHPAPGRDPAALAARFFDPREARLVADAGDRAARQARFTRLWTRKEAAVKAAGARLWPHLALPVHRGDVVTVGSAGSYRLTDVATGGAFRVAVALAGEAPYAVEPAGAGPPPTAEPLTLTDVLCSDGSMLERSTAPRGHRC</sequence>
<dbReference type="InterPro" id="IPR008278">
    <property type="entry name" value="4-PPantetheinyl_Trfase_dom"/>
</dbReference>
<comment type="similarity">
    <text evidence="1">Belongs to the P-Pant transferase superfamily. Gsp/Sfp/HetI/AcpT family.</text>
</comment>
<dbReference type="EMBL" id="FMCX01000002">
    <property type="protein sequence ID" value="SCF00987.1"/>
    <property type="molecule type" value="Genomic_DNA"/>
</dbReference>
<evidence type="ECO:0000256" key="2">
    <source>
        <dbReference type="ARBA" id="ARBA00022679"/>
    </source>
</evidence>
<dbReference type="PANTHER" id="PTHR12215">
    <property type="entry name" value="PHOSPHOPANTETHEINE TRANSFERASE"/>
    <property type="match status" value="1"/>
</dbReference>
<dbReference type="STRING" id="262898.GA0070564_102583"/>
<dbReference type="InterPro" id="IPR050559">
    <property type="entry name" value="P-Pant_transferase_sf"/>
</dbReference>
<feature type="domain" description="4'-phosphopantetheinyl transferase" evidence="3">
    <location>
        <begin position="107"/>
        <end position="172"/>
    </location>
</feature>
<keyword evidence="2 4" id="KW-0808">Transferase</keyword>
<gene>
    <name evidence="4" type="ORF">GA0070564_102583</name>
</gene>
<organism evidence="4 5">
    <name type="scientific">Micromonospora mirobrigensis</name>
    <dbReference type="NCBI Taxonomy" id="262898"/>
    <lineage>
        <taxon>Bacteria</taxon>
        <taxon>Bacillati</taxon>
        <taxon>Actinomycetota</taxon>
        <taxon>Actinomycetes</taxon>
        <taxon>Micromonosporales</taxon>
        <taxon>Micromonosporaceae</taxon>
        <taxon>Micromonospora</taxon>
    </lineage>
</organism>
<evidence type="ECO:0000256" key="1">
    <source>
        <dbReference type="ARBA" id="ARBA00010990"/>
    </source>
</evidence>
<evidence type="ECO:0000313" key="4">
    <source>
        <dbReference type="EMBL" id="SCF00987.1"/>
    </source>
</evidence>
<evidence type="ECO:0000259" key="3">
    <source>
        <dbReference type="Pfam" id="PF01648"/>
    </source>
</evidence>
<name>A0A1C4WXJ7_9ACTN</name>
<dbReference type="SUPFAM" id="SSF56214">
    <property type="entry name" value="4'-phosphopantetheinyl transferase"/>
    <property type="match status" value="2"/>
</dbReference>